<accession>A0ABW4QLQ7</accession>
<dbReference type="PROSITE" id="PS00211">
    <property type="entry name" value="ABC_TRANSPORTER_1"/>
    <property type="match status" value="1"/>
</dbReference>
<dbReference type="InterPro" id="IPR027417">
    <property type="entry name" value="P-loop_NTPase"/>
</dbReference>
<gene>
    <name evidence="6" type="ORF">ACFSDB_16405</name>
</gene>
<dbReference type="InterPro" id="IPR003593">
    <property type="entry name" value="AAA+_ATPase"/>
</dbReference>
<evidence type="ECO:0000256" key="2">
    <source>
        <dbReference type="ARBA" id="ARBA00022448"/>
    </source>
</evidence>
<keyword evidence="7" id="KW-1185">Reference proteome</keyword>
<organism evidence="6 7">
    <name type="scientific">Planococcus chinensis</name>
    <dbReference type="NCBI Taxonomy" id="272917"/>
    <lineage>
        <taxon>Bacteria</taxon>
        <taxon>Bacillati</taxon>
        <taxon>Bacillota</taxon>
        <taxon>Bacilli</taxon>
        <taxon>Bacillales</taxon>
        <taxon>Caryophanaceae</taxon>
        <taxon>Planococcus</taxon>
    </lineage>
</organism>
<dbReference type="PANTHER" id="PTHR43335">
    <property type="entry name" value="ABC TRANSPORTER, ATP-BINDING PROTEIN"/>
    <property type="match status" value="1"/>
</dbReference>
<name>A0ABW4QLQ7_9BACL</name>
<dbReference type="EMBL" id="JBHUFW010000012">
    <property type="protein sequence ID" value="MFD1864486.1"/>
    <property type="molecule type" value="Genomic_DNA"/>
</dbReference>
<dbReference type="InterPro" id="IPR017871">
    <property type="entry name" value="ABC_transporter-like_CS"/>
</dbReference>
<keyword evidence="3" id="KW-0547">Nucleotide-binding</keyword>
<dbReference type="Gene3D" id="3.40.50.300">
    <property type="entry name" value="P-loop containing nucleotide triphosphate hydrolases"/>
    <property type="match status" value="1"/>
</dbReference>
<dbReference type="PROSITE" id="PS50893">
    <property type="entry name" value="ABC_TRANSPORTER_2"/>
    <property type="match status" value="1"/>
</dbReference>
<dbReference type="InterPro" id="IPR003439">
    <property type="entry name" value="ABC_transporter-like_ATP-bd"/>
</dbReference>
<dbReference type="GO" id="GO:0005524">
    <property type="term" value="F:ATP binding"/>
    <property type="evidence" value="ECO:0007669"/>
    <property type="project" value="UniProtKB-KW"/>
</dbReference>
<dbReference type="SUPFAM" id="SSF52540">
    <property type="entry name" value="P-loop containing nucleoside triphosphate hydrolases"/>
    <property type="match status" value="1"/>
</dbReference>
<protein>
    <submittedName>
        <fullName evidence="6">ABC transporter ATP-binding protein</fullName>
    </submittedName>
</protein>
<evidence type="ECO:0000259" key="5">
    <source>
        <dbReference type="PROSITE" id="PS50893"/>
    </source>
</evidence>
<keyword evidence="2" id="KW-0813">Transport</keyword>
<comment type="caution">
    <text evidence="6">The sequence shown here is derived from an EMBL/GenBank/DDBJ whole genome shotgun (WGS) entry which is preliminary data.</text>
</comment>
<dbReference type="Proteomes" id="UP001597273">
    <property type="component" value="Unassembled WGS sequence"/>
</dbReference>
<reference evidence="7" key="1">
    <citation type="journal article" date="2019" name="Int. J. Syst. Evol. Microbiol.">
        <title>The Global Catalogue of Microorganisms (GCM) 10K type strain sequencing project: providing services to taxonomists for standard genome sequencing and annotation.</title>
        <authorList>
            <consortium name="The Broad Institute Genomics Platform"/>
            <consortium name="The Broad Institute Genome Sequencing Center for Infectious Disease"/>
            <person name="Wu L."/>
            <person name="Ma J."/>
        </authorList>
    </citation>
    <scope>NUCLEOTIDE SEQUENCE [LARGE SCALE GENOMIC DNA]</scope>
    <source>
        <strain evidence="7">CGMCC 1.15475</strain>
    </source>
</reference>
<dbReference type="Pfam" id="PF00005">
    <property type="entry name" value="ABC_tran"/>
    <property type="match status" value="1"/>
</dbReference>
<evidence type="ECO:0000313" key="6">
    <source>
        <dbReference type="EMBL" id="MFD1864486.1"/>
    </source>
</evidence>
<evidence type="ECO:0000313" key="7">
    <source>
        <dbReference type="Proteomes" id="UP001597273"/>
    </source>
</evidence>
<evidence type="ECO:0000256" key="4">
    <source>
        <dbReference type="ARBA" id="ARBA00022840"/>
    </source>
</evidence>
<comment type="similarity">
    <text evidence="1">Belongs to the ABC transporter superfamily.</text>
</comment>
<dbReference type="RefSeq" id="WP_204892741.1">
    <property type="nucleotide sequence ID" value="NZ_JBHUFW010000012.1"/>
</dbReference>
<sequence>MGNVIQTECVSKHYKGVRAVDGVSLEVAKGEIYGFIGLNGSGKTTTIRMLLGMIQPTHGHCFLGGQKVNLSNHSIWEDVGYLVETPHAYPELTVAENLEIFRRLRRNSDSGAVLRTVEKLGLAPYIHRKAKHLSLGNAQRLGIAKALLHDPAILILDEPVNGLDPAGIAEVRELLRHLALNENKTVFVSSHLLGEVAKIAAKIGIIHEGRLLQELQAQELNHLLKQRLVIDARQQERAMSVLAEAGIQSFLNADGLIETDVLSAIQYPDQIARLLVRKDCPPIRLSVEEEDLESYFLRVIGKKGAGIP</sequence>
<evidence type="ECO:0000256" key="3">
    <source>
        <dbReference type="ARBA" id="ARBA00022741"/>
    </source>
</evidence>
<dbReference type="SMART" id="SM00382">
    <property type="entry name" value="AAA"/>
    <property type="match status" value="1"/>
</dbReference>
<dbReference type="PANTHER" id="PTHR43335:SF4">
    <property type="entry name" value="ABC TRANSPORTER, ATP-BINDING PROTEIN"/>
    <property type="match status" value="1"/>
</dbReference>
<proteinExistence type="inferred from homology"/>
<feature type="domain" description="ABC transporter" evidence="5">
    <location>
        <begin position="5"/>
        <end position="233"/>
    </location>
</feature>
<evidence type="ECO:0000256" key="1">
    <source>
        <dbReference type="ARBA" id="ARBA00005417"/>
    </source>
</evidence>
<keyword evidence="4 6" id="KW-0067">ATP-binding</keyword>